<dbReference type="Proteomes" id="UP000255355">
    <property type="component" value="Unassembled WGS sequence"/>
</dbReference>
<keyword evidence="4" id="KW-1185">Reference proteome</keyword>
<dbReference type="Pfam" id="PF21043">
    <property type="entry name" value="Rv3651-like_C"/>
    <property type="match status" value="1"/>
</dbReference>
<evidence type="ECO:0000313" key="3">
    <source>
        <dbReference type="EMBL" id="RDI53971.1"/>
    </source>
</evidence>
<organism evidence="3 4">
    <name type="scientific">Nocardia mexicana</name>
    <dbReference type="NCBI Taxonomy" id="279262"/>
    <lineage>
        <taxon>Bacteria</taxon>
        <taxon>Bacillati</taxon>
        <taxon>Actinomycetota</taxon>
        <taxon>Actinomycetes</taxon>
        <taxon>Mycobacteriales</taxon>
        <taxon>Nocardiaceae</taxon>
        <taxon>Nocardia</taxon>
    </lineage>
</organism>
<sequence>MYGERVLIETLGERETWTALAVDGRPAQWRSVLRVLSPETLRIVVAAFERAEAVEAEVPSRLPGDRRTMTVSATPVVGPDTRAHAVQVRTTPAGAALPAPYSVAAFGYSADTRAIQLGDQAAGWTVPADRANWTVPEAFRYVERFDGSMDLLLRTLDPSEHQRWAGDLTARVEGHPRRYRLALRSGADRQEWRGLLHDLTDHLVPEPISLDGATLSALGQQRSGRGHLVLADVRDVRLIRWVTDPVPGIQWKGTVDDRDTPHPDDVVRIFSTVGDMVRAGAMHARIGEVRLRRIGGGWTVVDARCTVLPAPGTPALMLIELTITGTSDDPDPTEPFAP</sequence>
<name>A0A370HBU9_9NOCA</name>
<proteinExistence type="predicted"/>
<feature type="domain" description="Rv3651-like C-terminal" evidence="2">
    <location>
        <begin position="227"/>
        <end position="302"/>
    </location>
</feature>
<protein>
    <submittedName>
        <fullName evidence="3">Uncharacterized protein</fullName>
    </submittedName>
</protein>
<evidence type="ECO:0000313" key="4">
    <source>
        <dbReference type="Proteomes" id="UP000255355"/>
    </source>
</evidence>
<dbReference type="InterPro" id="IPR041458">
    <property type="entry name" value="Rv3651-like_N"/>
</dbReference>
<gene>
    <name evidence="3" type="ORF">DFR68_10292</name>
</gene>
<evidence type="ECO:0000259" key="2">
    <source>
        <dbReference type="Pfam" id="PF21043"/>
    </source>
</evidence>
<dbReference type="RefSeq" id="WP_147288840.1">
    <property type="nucleotide sequence ID" value="NZ_QQAZ01000002.1"/>
</dbReference>
<reference evidence="3 4" key="1">
    <citation type="submission" date="2018-07" db="EMBL/GenBank/DDBJ databases">
        <title>Genomic Encyclopedia of Type Strains, Phase IV (KMG-IV): sequencing the most valuable type-strain genomes for metagenomic binning, comparative biology and taxonomic classification.</title>
        <authorList>
            <person name="Goeker M."/>
        </authorList>
    </citation>
    <scope>NUCLEOTIDE SEQUENCE [LARGE SCALE GENOMIC DNA]</scope>
    <source>
        <strain evidence="3 4">DSM 44952</strain>
    </source>
</reference>
<accession>A0A370HBU9</accession>
<feature type="domain" description="Rv3651-like N-terminal" evidence="1">
    <location>
        <begin position="6"/>
        <end position="98"/>
    </location>
</feature>
<comment type="caution">
    <text evidence="3">The sequence shown here is derived from an EMBL/GenBank/DDBJ whole genome shotgun (WGS) entry which is preliminary data.</text>
</comment>
<dbReference type="EMBL" id="QQAZ01000002">
    <property type="protein sequence ID" value="RDI53971.1"/>
    <property type="molecule type" value="Genomic_DNA"/>
</dbReference>
<dbReference type="InterPro" id="IPR048578">
    <property type="entry name" value="Rv3651-like_C"/>
</dbReference>
<dbReference type="Pfam" id="PF18007">
    <property type="entry name" value="Rv3651-like_N"/>
    <property type="match status" value="1"/>
</dbReference>
<dbReference type="AlphaFoldDB" id="A0A370HBU9"/>
<evidence type="ECO:0000259" key="1">
    <source>
        <dbReference type="Pfam" id="PF18007"/>
    </source>
</evidence>
<dbReference type="OrthoDB" id="4513437at2"/>